<dbReference type="GO" id="GO:0042803">
    <property type="term" value="F:protein homodimerization activity"/>
    <property type="evidence" value="ECO:0007669"/>
    <property type="project" value="UniProtKB-ARBA"/>
</dbReference>
<evidence type="ECO:0000256" key="18">
    <source>
        <dbReference type="ARBA" id="ARBA00047899"/>
    </source>
</evidence>
<feature type="signal peptide" evidence="22">
    <location>
        <begin position="1"/>
        <end position="16"/>
    </location>
</feature>
<evidence type="ECO:0000256" key="3">
    <source>
        <dbReference type="ARBA" id="ARBA00012513"/>
    </source>
</evidence>
<dbReference type="Pfam" id="PF03222">
    <property type="entry name" value="Trp_Tyr_perm"/>
    <property type="match status" value="1"/>
</dbReference>
<evidence type="ECO:0000256" key="14">
    <source>
        <dbReference type="ARBA" id="ARBA00022989"/>
    </source>
</evidence>
<dbReference type="GO" id="GO:0003333">
    <property type="term" value="P:amino acid transmembrane transport"/>
    <property type="evidence" value="ECO:0007669"/>
    <property type="project" value="InterPro"/>
</dbReference>
<dbReference type="AlphaFoldDB" id="A0A164ZFS2"/>
<evidence type="ECO:0000256" key="17">
    <source>
        <dbReference type="ARBA" id="ARBA00023180"/>
    </source>
</evidence>
<feature type="transmembrane region" description="Helical" evidence="21">
    <location>
        <begin position="890"/>
        <end position="910"/>
    </location>
</feature>
<reference evidence="24" key="1">
    <citation type="journal article" date="2016" name="Nat. Genet.">
        <title>A high-quality carrot genome assembly provides new insights into carotenoid accumulation and asterid genome evolution.</title>
        <authorList>
            <person name="Iorizzo M."/>
            <person name="Ellison S."/>
            <person name="Senalik D."/>
            <person name="Zeng P."/>
            <person name="Satapoomin P."/>
            <person name="Huang J."/>
            <person name="Bowman M."/>
            <person name="Iovene M."/>
            <person name="Sanseverino W."/>
            <person name="Cavagnaro P."/>
            <person name="Yildiz M."/>
            <person name="Macko-Podgorni A."/>
            <person name="Moranska E."/>
            <person name="Grzebelus E."/>
            <person name="Grzebelus D."/>
            <person name="Ashrafi H."/>
            <person name="Zheng Z."/>
            <person name="Cheng S."/>
            <person name="Spooner D."/>
            <person name="Van Deynze A."/>
            <person name="Simon P."/>
        </authorList>
    </citation>
    <scope>NUCLEOTIDE SEQUENCE [LARGE SCALE GENOMIC DNA]</scope>
    <source>
        <tissue evidence="24">Leaf</tissue>
    </source>
</reference>
<feature type="transmembrane region" description="Helical" evidence="21">
    <location>
        <begin position="989"/>
        <end position="1012"/>
    </location>
</feature>
<evidence type="ECO:0000256" key="1">
    <source>
        <dbReference type="ARBA" id="ARBA00004429"/>
    </source>
</evidence>
<feature type="transmembrane region" description="Helical" evidence="21">
    <location>
        <begin position="836"/>
        <end position="860"/>
    </location>
</feature>
<dbReference type="InterPro" id="IPR009091">
    <property type="entry name" value="RCC1/BLIP-II"/>
</dbReference>
<dbReference type="PANTHER" id="PTHR32195:SF24">
    <property type="entry name" value="TRYPTOPHAN OR TYROSINE TRANSPORTER PROTEIN"/>
    <property type="match status" value="1"/>
</dbReference>
<evidence type="ECO:0000256" key="12">
    <source>
        <dbReference type="ARBA" id="ARBA00022777"/>
    </source>
</evidence>
<comment type="catalytic activity">
    <reaction evidence="18">
        <text>L-threonyl-[protein] + ATP = O-phospho-L-threonyl-[protein] + ADP + H(+)</text>
        <dbReference type="Rhea" id="RHEA:46608"/>
        <dbReference type="Rhea" id="RHEA-COMP:11060"/>
        <dbReference type="Rhea" id="RHEA-COMP:11605"/>
        <dbReference type="ChEBI" id="CHEBI:15378"/>
        <dbReference type="ChEBI" id="CHEBI:30013"/>
        <dbReference type="ChEBI" id="CHEBI:30616"/>
        <dbReference type="ChEBI" id="CHEBI:61977"/>
        <dbReference type="ChEBI" id="CHEBI:456216"/>
        <dbReference type="EC" id="2.7.11.1"/>
    </reaction>
</comment>
<evidence type="ECO:0000256" key="6">
    <source>
        <dbReference type="ARBA" id="ARBA00022519"/>
    </source>
</evidence>
<feature type="transmembrane region" description="Helical" evidence="21">
    <location>
        <begin position="408"/>
        <end position="434"/>
    </location>
</feature>
<dbReference type="EMBL" id="LNRQ01000005">
    <property type="protein sequence ID" value="KZM95866.1"/>
    <property type="molecule type" value="Genomic_DNA"/>
</dbReference>
<feature type="transmembrane region" description="Helical" evidence="21">
    <location>
        <begin position="1191"/>
        <end position="1211"/>
    </location>
</feature>
<dbReference type="PANTHER" id="PTHR32195">
    <property type="entry name" value="OS07G0662800 PROTEIN"/>
    <property type="match status" value="1"/>
</dbReference>
<keyword evidence="14 21" id="KW-1133">Transmembrane helix</keyword>
<proteinExistence type="predicted"/>
<dbReference type="Gene3D" id="1.10.510.10">
    <property type="entry name" value="Transferase(Phosphotransferase) domain 1"/>
    <property type="match status" value="2"/>
</dbReference>
<evidence type="ECO:0000259" key="23">
    <source>
        <dbReference type="PROSITE" id="PS50011"/>
    </source>
</evidence>
<keyword evidence="17" id="KW-0325">Glycoprotein</keyword>
<keyword evidence="4" id="KW-0813">Transport</keyword>
<accession>A0A164ZFS2</accession>
<dbReference type="Gene3D" id="1.20.1740.10">
    <property type="entry name" value="Amino acid/polyamine transporter I"/>
    <property type="match status" value="1"/>
</dbReference>
<feature type="transmembrane region" description="Helical" evidence="21">
    <location>
        <begin position="922"/>
        <end position="943"/>
    </location>
</feature>
<evidence type="ECO:0000256" key="9">
    <source>
        <dbReference type="ARBA" id="ARBA00022692"/>
    </source>
</evidence>
<feature type="transmembrane region" description="Helical" evidence="21">
    <location>
        <begin position="1024"/>
        <end position="1046"/>
    </location>
</feature>
<evidence type="ECO:0000256" key="20">
    <source>
        <dbReference type="PROSITE-ProRule" id="PRU10141"/>
    </source>
</evidence>
<evidence type="ECO:0000256" key="5">
    <source>
        <dbReference type="ARBA" id="ARBA00022475"/>
    </source>
</evidence>
<evidence type="ECO:0000313" key="24">
    <source>
        <dbReference type="EMBL" id="KZM95866.1"/>
    </source>
</evidence>
<keyword evidence="11 20" id="KW-0547">Nucleotide-binding</keyword>
<feature type="transmembrane region" description="Helical" evidence="21">
    <location>
        <begin position="1128"/>
        <end position="1146"/>
    </location>
</feature>
<evidence type="ECO:0000256" key="2">
    <source>
        <dbReference type="ARBA" id="ARBA00004479"/>
    </source>
</evidence>
<feature type="transmembrane region" description="Helical" evidence="21">
    <location>
        <begin position="1066"/>
        <end position="1090"/>
    </location>
</feature>
<dbReference type="InterPro" id="IPR017441">
    <property type="entry name" value="Protein_kinase_ATP_BS"/>
</dbReference>
<dbReference type="InterPro" id="IPR001245">
    <property type="entry name" value="Ser-Thr/Tyr_kinase_cat_dom"/>
</dbReference>
<organism evidence="24">
    <name type="scientific">Daucus carota subsp. sativus</name>
    <name type="common">Carrot</name>
    <dbReference type="NCBI Taxonomy" id="79200"/>
    <lineage>
        <taxon>Eukaryota</taxon>
        <taxon>Viridiplantae</taxon>
        <taxon>Streptophyta</taxon>
        <taxon>Embryophyta</taxon>
        <taxon>Tracheophyta</taxon>
        <taxon>Spermatophyta</taxon>
        <taxon>Magnoliopsida</taxon>
        <taxon>eudicotyledons</taxon>
        <taxon>Gunneridae</taxon>
        <taxon>Pentapetalae</taxon>
        <taxon>asterids</taxon>
        <taxon>campanulids</taxon>
        <taxon>Apiales</taxon>
        <taxon>Apiaceae</taxon>
        <taxon>Apioideae</taxon>
        <taxon>Scandiceae</taxon>
        <taxon>Daucinae</taxon>
        <taxon>Daucus</taxon>
        <taxon>Daucus sect. Daucus</taxon>
    </lineage>
</organism>
<evidence type="ECO:0000256" key="10">
    <source>
        <dbReference type="ARBA" id="ARBA00022729"/>
    </source>
</evidence>
<evidence type="ECO:0000256" key="19">
    <source>
        <dbReference type="ARBA" id="ARBA00048679"/>
    </source>
</evidence>
<dbReference type="SUPFAM" id="SSF50985">
    <property type="entry name" value="RCC1/BLIP-II"/>
    <property type="match status" value="1"/>
</dbReference>
<dbReference type="FunFam" id="1.10.510.10:FF:000940">
    <property type="entry name" value="Serine/threonine-protein kinase-like protein CCR1"/>
    <property type="match status" value="1"/>
</dbReference>
<feature type="transmembrane region" description="Helical" evidence="21">
    <location>
        <begin position="804"/>
        <end position="824"/>
    </location>
</feature>
<comment type="subcellular location">
    <subcellularLocation>
        <location evidence="1">Cell inner membrane</location>
        <topology evidence="1">Multi-pass membrane protein</topology>
    </subcellularLocation>
    <subcellularLocation>
        <location evidence="2">Membrane</location>
        <topology evidence="2">Single-pass type I membrane protein</topology>
    </subcellularLocation>
</comment>
<keyword evidence="8" id="KW-0808">Transferase</keyword>
<comment type="caution">
    <text evidence="24">The sequence shown here is derived from an EMBL/GenBank/DDBJ whole genome shotgun (WGS) entry which is preliminary data.</text>
</comment>
<comment type="catalytic activity">
    <reaction evidence="19">
        <text>L-seryl-[protein] + ATP = O-phospho-L-seryl-[protein] + ADP + H(+)</text>
        <dbReference type="Rhea" id="RHEA:17989"/>
        <dbReference type="Rhea" id="RHEA-COMP:9863"/>
        <dbReference type="Rhea" id="RHEA-COMP:11604"/>
        <dbReference type="ChEBI" id="CHEBI:15378"/>
        <dbReference type="ChEBI" id="CHEBI:29999"/>
        <dbReference type="ChEBI" id="CHEBI:30616"/>
        <dbReference type="ChEBI" id="CHEBI:83421"/>
        <dbReference type="ChEBI" id="CHEBI:456216"/>
        <dbReference type="EC" id="2.7.11.1"/>
    </reaction>
</comment>
<feature type="chain" id="PRO_5007854849" description="non-specific serine/threonine protein kinase" evidence="22">
    <location>
        <begin position="17"/>
        <end position="1223"/>
    </location>
</feature>
<dbReference type="Gramene" id="KZM95866">
    <property type="protein sequence ID" value="KZM95866"/>
    <property type="gene ID" value="DCAR_019108"/>
</dbReference>
<evidence type="ECO:0000256" key="15">
    <source>
        <dbReference type="ARBA" id="ARBA00023136"/>
    </source>
</evidence>
<protein>
    <recommendedName>
        <fullName evidence="3">non-specific serine/threonine protein kinase</fullName>
        <ecNumber evidence="3">2.7.11.1</ecNumber>
    </recommendedName>
</protein>
<evidence type="ECO:0000256" key="22">
    <source>
        <dbReference type="SAM" id="SignalP"/>
    </source>
</evidence>
<feature type="binding site" evidence="20">
    <location>
        <position position="519"/>
    </location>
    <ligand>
        <name>ATP</name>
        <dbReference type="ChEBI" id="CHEBI:30616"/>
    </ligand>
</feature>
<feature type="domain" description="Protein kinase" evidence="23">
    <location>
        <begin position="491"/>
        <end position="746"/>
    </location>
</feature>
<dbReference type="GO" id="GO:0005524">
    <property type="term" value="F:ATP binding"/>
    <property type="evidence" value="ECO:0007669"/>
    <property type="project" value="UniProtKB-UniRule"/>
</dbReference>
<dbReference type="GO" id="GO:0005886">
    <property type="term" value="C:plasma membrane"/>
    <property type="evidence" value="ECO:0007669"/>
    <property type="project" value="UniProtKB-SubCell"/>
</dbReference>
<keyword evidence="12" id="KW-0418">Kinase</keyword>
<evidence type="ECO:0000256" key="8">
    <source>
        <dbReference type="ARBA" id="ARBA00022679"/>
    </source>
</evidence>
<keyword evidence="7" id="KW-0723">Serine/threonine-protein kinase</keyword>
<dbReference type="FunFam" id="3.30.200.20:FF:000357">
    <property type="entry name" value="serine/threonine-protein kinase-like protein CCR1"/>
    <property type="match status" value="1"/>
</dbReference>
<evidence type="ECO:0000256" key="16">
    <source>
        <dbReference type="ARBA" id="ARBA00023170"/>
    </source>
</evidence>
<gene>
    <name evidence="24" type="ORF">DCAR_019108</name>
</gene>
<dbReference type="Gene3D" id="3.30.200.20">
    <property type="entry name" value="Phosphorylase Kinase, domain 1"/>
    <property type="match status" value="1"/>
</dbReference>
<dbReference type="PROSITE" id="PS00107">
    <property type="entry name" value="PROTEIN_KINASE_ATP"/>
    <property type="match status" value="1"/>
</dbReference>
<dbReference type="Gene3D" id="2.130.10.30">
    <property type="entry name" value="Regulator of chromosome condensation 1/beta-lactamase-inhibitor protein II"/>
    <property type="match status" value="1"/>
</dbReference>
<dbReference type="SUPFAM" id="SSF56112">
    <property type="entry name" value="Protein kinase-like (PK-like)"/>
    <property type="match status" value="1"/>
</dbReference>
<keyword evidence="6" id="KW-0997">Cell inner membrane</keyword>
<evidence type="ECO:0000256" key="21">
    <source>
        <dbReference type="SAM" id="Phobius"/>
    </source>
</evidence>
<feature type="transmembrane region" description="Helical" evidence="21">
    <location>
        <begin position="1158"/>
        <end position="1179"/>
    </location>
</feature>
<evidence type="ECO:0000256" key="11">
    <source>
        <dbReference type="ARBA" id="ARBA00022741"/>
    </source>
</evidence>
<keyword evidence="15 21" id="KW-0472">Membrane</keyword>
<keyword evidence="13 20" id="KW-0067">ATP-binding</keyword>
<evidence type="ECO:0000256" key="4">
    <source>
        <dbReference type="ARBA" id="ARBA00022448"/>
    </source>
</evidence>
<evidence type="ECO:0000256" key="13">
    <source>
        <dbReference type="ARBA" id="ARBA00022840"/>
    </source>
</evidence>
<keyword evidence="10 22" id="KW-0732">Signal</keyword>
<dbReference type="InterPro" id="IPR000719">
    <property type="entry name" value="Prot_kinase_dom"/>
</dbReference>
<sequence length="1223" mass="131858">MLLLILLSSLAISAFGYGSLGPIAAAFGENGFFCAIDAGGKQEIICWEKNNNKSSSSSLAYVSTLPAMVALSGGEEFLCGITANRSEPYCWTLSSPGTFLVQPGFKSSTYLKIAAGKNHVCAIRGSYYGDVEYGNVDCWEFLNNVLVYNASFFEPYVGESVFRDIVSGDGFSCGVLKDGGVVCWGPKSGKLGVSGSVKILASGRGSVCGISSKSGELLCWGDSREFGDFPGGISFVALSAGAHHFCGIREDDHGIECWGSIKSSAIPKDYGFTAIASSESTSCGVREADLVLDCWDVQGQSPPNYSPPLQLCSPGICSASSCGDGKFSFNVSILNEAELASVCVQPDLKICLPCGSNCSKGFFPSSQCSKNVDRICSACSLCQSESCWDVCGVHSSSKNLPKERNIKMLVIIVGSCVILLVLVVTGCCVIPLFFASSNEDKDKSQCFSCFRKQSVEAEPSLDHELSISATATIGTAQVFRLSELKDATNGFKEFNELGRGSYGFVYKATLADGTQVAVKRANAATIIRTNGREFEAELDILCNIRHNHIVNLLGYCSDMGERLLVYELMPHGTLHDHLHGELSPLDWNLRLKISLQAAEGLEYLHKVASPPIVHHNLKASNILLDSNWDARVSDFGLLSVNDTDSTGSTENDVYNFGIVLLEILSGRKAYECEFEPPAIVDWALPLIRRGRAAAIFDRNTALPRNVEPLLKLADVAELALKENPNERAGISDIVLWLDQIDQVVFFPATKICCSTCGNSYTCSLRREKSTHSLKLRAVQPQKKFKWLAQLKEETPDGSSKKGTIAGAVALIIGTSIGSGILTLPKKTSPAGLIPSTISITVCWAFLLIEALLLVEVNVGLLKKNKKSGLKENELEIISIRTMAQESLGELGGSLATVTYVFLGYTSMIAYSSKSGEILNHLLNIPESASAFLFTAIFSTLITVGGTRTTDQVNQWLTVSMIGLLALIEVLVVAYGGWSGFEANGDWTKVPSTIPVMIFSLVYHDLVPVLCAYLEGDVRRIRASLLLGSVVPLLAFLVWNAIALGLSSQAHQFTDPVELLMSAKWPGVSVMVEAFSLLAIGTSIIGTLLSFSQFYKEQLSTLSESPPSKLIPEPSKQHWLSKWWRKNKANVTATTMVVAPTLCVSTIVPDACSAATDIAGGYCMTILYGVLPPAMAYVMYQRNYDDTGNKTAMSRAGLGLWGLGLFACSIVLEQILQDLSYLPE</sequence>
<evidence type="ECO:0000256" key="7">
    <source>
        <dbReference type="ARBA" id="ARBA00022527"/>
    </source>
</evidence>
<dbReference type="EC" id="2.7.11.1" evidence="3"/>
<dbReference type="GO" id="GO:0004674">
    <property type="term" value="F:protein serine/threonine kinase activity"/>
    <property type="evidence" value="ECO:0007669"/>
    <property type="project" value="UniProtKB-KW"/>
</dbReference>
<keyword evidence="9 21" id="KW-0812">Transmembrane</keyword>
<dbReference type="PROSITE" id="PS50011">
    <property type="entry name" value="PROTEIN_KINASE_DOM"/>
    <property type="match status" value="1"/>
</dbReference>
<name>A0A164ZFS2_DAUCS</name>
<keyword evidence="16" id="KW-0675">Receptor</keyword>
<feature type="transmembrane region" description="Helical" evidence="21">
    <location>
        <begin position="955"/>
        <end position="977"/>
    </location>
</feature>
<dbReference type="InterPro" id="IPR018227">
    <property type="entry name" value="Amino_acid_transport_2"/>
</dbReference>
<keyword evidence="5" id="KW-1003">Cell membrane</keyword>
<dbReference type="InterPro" id="IPR011009">
    <property type="entry name" value="Kinase-like_dom_sf"/>
</dbReference>
<dbReference type="Pfam" id="PF07714">
    <property type="entry name" value="PK_Tyr_Ser-Thr"/>
    <property type="match status" value="1"/>
</dbReference>